<dbReference type="Proteomes" id="UP000002875">
    <property type="component" value="Chromosome"/>
</dbReference>
<name>A0ABM5N3W8_EMTOG</name>
<evidence type="ECO:0000313" key="2">
    <source>
        <dbReference type="Proteomes" id="UP000002875"/>
    </source>
</evidence>
<sequence>MLARPLSNLHFYLMLIKMENRKVKTAADKTTLNSMSEVLSEINTLVAQQEKEDYSRIFVKKSNLSLTYHSNVCLALINVSTTIQNESNYWIVDFNI</sequence>
<protein>
    <submittedName>
        <fullName evidence="1">Uncharacterized protein</fullName>
    </submittedName>
</protein>
<gene>
    <name evidence="1" type="ordered locus">Emtol_3049</name>
</gene>
<organism evidence="1 2">
    <name type="scientific">Emticicia oligotrophica (strain DSM 17448 / CIP 109782 / MTCC 6937 / GPTSA100-15)</name>
    <dbReference type="NCBI Taxonomy" id="929562"/>
    <lineage>
        <taxon>Bacteria</taxon>
        <taxon>Pseudomonadati</taxon>
        <taxon>Bacteroidota</taxon>
        <taxon>Cytophagia</taxon>
        <taxon>Cytophagales</taxon>
        <taxon>Leadbetterellaceae</taxon>
        <taxon>Emticicia</taxon>
    </lineage>
</organism>
<reference evidence="1 2" key="1">
    <citation type="submission" date="2011-07" db="EMBL/GenBank/DDBJ databases">
        <title>The complete genome of chromosome of Emticicia oligotrophica DSM 17448.</title>
        <authorList>
            <consortium name="US DOE Joint Genome Institute (JGI-PGF)"/>
            <person name="Lucas S."/>
            <person name="Han J."/>
            <person name="Lapidus A."/>
            <person name="Bruce D."/>
            <person name="Goodwin L."/>
            <person name="Pitluck S."/>
            <person name="Peters L."/>
            <person name="Kyrpides N."/>
            <person name="Mavromatis K."/>
            <person name="Ivanova N."/>
            <person name="Ovchinnikova G."/>
            <person name="Teshima H."/>
            <person name="Detter J.C."/>
            <person name="Tapia R."/>
            <person name="Han C."/>
            <person name="Land M."/>
            <person name="Hauser L."/>
            <person name="Markowitz V."/>
            <person name="Cheng J.-F."/>
            <person name="Hugenholtz P."/>
            <person name="Woyke T."/>
            <person name="Wu D."/>
            <person name="Tindall B."/>
            <person name="Pomrenke H."/>
            <person name="Brambilla E."/>
            <person name="Klenk H.-P."/>
            <person name="Eisen J.A."/>
        </authorList>
    </citation>
    <scope>NUCLEOTIDE SEQUENCE [LARGE SCALE GENOMIC DNA]</scope>
    <source>
        <strain evidence="1 2">DSM 17448</strain>
    </source>
</reference>
<accession>A0ABM5N3W8</accession>
<evidence type="ECO:0000313" key="1">
    <source>
        <dbReference type="EMBL" id="AFK04182.1"/>
    </source>
</evidence>
<proteinExistence type="predicted"/>
<keyword evidence="2" id="KW-1185">Reference proteome</keyword>
<dbReference type="EMBL" id="CP002961">
    <property type="protein sequence ID" value="AFK04182.1"/>
    <property type="molecule type" value="Genomic_DNA"/>
</dbReference>